<dbReference type="InterPro" id="IPR018062">
    <property type="entry name" value="HTH_AraC-typ_CS"/>
</dbReference>
<name>A0A7W9GAZ0_9ACTN</name>
<evidence type="ECO:0000313" key="5">
    <source>
        <dbReference type="EMBL" id="MBB5780452.1"/>
    </source>
</evidence>
<dbReference type="GO" id="GO:0003700">
    <property type="term" value="F:DNA-binding transcription factor activity"/>
    <property type="evidence" value="ECO:0007669"/>
    <property type="project" value="InterPro"/>
</dbReference>
<organism evidence="5 6">
    <name type="scientific">Nonomuraea jabiensis</name>
    <dbReference type="NCBI Taxonomy" id="882448"/>
    <lineage>
        <taxon>Bacteria</taxon>
        <taxon>Bacillati</taxon>
        <taxon>Actinomycetota</taxon>
        <taxon>Actinomycetes</taxon>
        <taxon>Streptosporangiales</taxon>
        <taxon>Streptosporangiaceae</taxon>
        <taxon>Nonomuraea</taxon>
    </lineage>
</organism>
<dbReference type="InterPro" id="IPR035418">
    <property type="entry name" value="AraC-bd_2"/>
</dbReference>
<keyword evidence="2 5" id="KW-0238">DNA-binding</keyword>
<keyword evidence="1" id="KW-0805">Transcription regulation</keyword>
<reference evidence="5 6" key="1">
    <citation type="submission" date="2020-08" db="EMBL/GenBank/DDBJ databases">
        <title>Sequencing the genomes of 1000 actinobacteria strains.</title>
        <authorList>
            <person name="Klenk H.-P."/>
        </authorList>
    </citation>
    <scope>NUCLEOTIDE SEQUENCE [LARGE SCALE GENOMIC DNA]</scope>
    <source>
        <strain evidence="5 6">DSM 45507</strain>
    </source>
</reference>
<comment type="caution">
    <text evidence="5">The sequence shown here is derived from an EMBL/GenBank/DDBJ whole genome shotgun (WGS) entry which is preliminary data.</text>
</comment>
<dbReference type="Proteomes" id="UP000579153">
    <property type="component" value="Unassembled WGS sequence"/>
</dbReference>
<dbReference type="Pfam" id="PF12833">
    <property type="entry name" value="HTH_18"/>
    <property type="match status" value="1"/>
</dbReference>
<dbReference type="PRINTS" id="PR00032">
    <property type="entry name" value="HTHARAC"/>
</dbReference>
<dbReference type="PROSITE" id="PS01124">
    <property type="entry name" value="HTH_ARAC_FAMILY_2"/>
    <property type="match status" value="1"/>
</dbReference>
<dbReference type="EMBL" id="JACHMB010000001">
    <property type="protein sequence ID" value="MBB5780452.1"/>
    <property type="molecule type" value="Genomic_DNA"/>
</dbReference>
<sequence>MPFEPATDHRDGRVADERGIDLGVVRLDVKRLRPLKITRSARQAPPPDSGVVQLVAPLHGTMRAVWADRHSEVGVGDLYAHDIARFREITVPENGGREPFVMAAVTVPRPLLPFPDRQMDAVMGQELPATGAVGGLLNGFIRDLAEEKGTLRPSDGPRLGMILLDLIAAFLSTTIESGTGAAPEAPRQGLTLRIQAFIERHLHDPDLTPRMIAAAHHISLSYLHRLFQERGETVAAWIRSHRLRRARRDLADPVLMASPIHVIASRWGFSHSAAFSRAFRTAYGISPRDFRTRALLSDASSP</sequence>
<keyword evidence="3" id="KW-0804">Transcription</keyword>
<dbReference type="Gene3D" id="1.10.10.60">
    <property type="entry name" value="Homeodomain-like"/>
    <property type="match status" value="1"/>
</dbReference>
<dbReference type="PANTHER" id="PTHR43280:SF31">
    <property type="entry name" value="TRANSCRIPTIONAL REGULATORY PROTEIN"/>
    <property type="match status" value="1"/>
</dbReference>
<feature type="domain" description="HTH araC/xylS-type" evidence="4">
    <location>
        <begin position="192"/>
        <end position="293"/>
    </location>
</feature>
<dbReference type="SMART" id="SM00342">
    <property type="entry name" value="HTH_ARAC"/>
    <property type="match status" value="1"/>
</dbReference>
<protein>
    <submittedName>
        <fullName evidence="5">AraC-like DNA-binding protein</fullName>
    </submittedName>
</protein>
<evidence type="ECO:0000259" key="4">
    <source>
        <dbReference type="PROSITE" id="PS01124"/>
    </source>
</evidence>
<evidence type="ECO:0000313" key="6">
    <source>
        <dbReference type="Proteomes" id="UP000579153"/>
    </source>
</evidence>
<dbReference type="AlphaFoldDB" id="A0A7W9GAZ0"/>
<gene>
    <name evidence="5" type="ORF">HD596_007208</name>
</gene>
<dbReference type="PANTHER" id="PTHR43280">
    <property type="entry name" value="ARAC-FAMILY TRANSCRIPTIONAL REGULATOR"/>
    <property type="match status" value="1"/>
</dbReference>
<accession>A0A7W9GAZ0</accession>
<dbReference type="InterPro" id="IPR020449">
    <property type="entry name" value="Tscrpt_reg_AraC-type_HTH"/>
</dbReference>
<dbReference type="RefSeq" id="WP_185073914.1">
    <property type="nucleotide sequence ID" value="NZ_JACHMB010000001.1"/>
</dbReference>
<evidence type="ECO:0000256" key="2">
    <source>
        <dbReference type="ARBA" id="ARBA00023125"/>
    </source>
</evidence>
<proteinExistence type="predicted"/>
<dbReference type="PROSITE" id="PS00041">
    <property type="entry name" value="HTH_ARAC_FAMILY_1"/>
    <property type="match status" value="1"/>
</dbReference>
<keyword evidence="6" id="KW-1185">Reference proteome</keyword>
<dbReference type="SUPFAM" id="SSF46689">
    <property type="entry name" value="Homeodomain-like"/>
    <property type="match status" value="1"/>
</dbReference>
<dbReference type="InterPro" id="IPR009057">
    <property type="entry name" value="Homeodomain-like_sf"/>
</dbReference>
<dbReference type="GO" id="GO:0043565">
    <property type="term" value="F:sequence-specific DNA binding"/>
    <property type="evidence" value="ECO:0007669"/>
    <property type="project" value="InterPro"/>
</dbReference>
<evidence type="ECO:0000256" key="3">
    <source>
        <dbReference type="ARBA" id="ARBA00023163"/>
    </source>
</evidence>
<dbReference type="InterPro" id="IPR018060">
    <property type="entry name" value="HTH_AraC"/>
</dbReference>
<dbReference type="Pfam" id="PF14525">
    <property type="entry name" value="AraC_binding_2"/>
    <property type="match status" value="1"/>
</dbReference>
<evidence type="ECO:0000256" key="1">
    <source>
        <dbReference type="ARBA" id="ARBA00023015"/>
    </source>
</evidence>